<dbReference type="PRINTS" id="PR00465">
    <property type="entry name" value="EP450IV"/>
</dbReference>
<dbReference type="OrthoDB" id="1470350at2759"/>
<dbReference type="Pfam" id="PF00067">
    <property type="entry name" value="p450"/>
    <property type="match status" value="1"/>
</dbReference>
<dbReference type="InterPro" id="IPR050121">
    <property type="entry name" value="Cytochrome_P450_monoxygenase"/>
</dbReference>
<dbReference type="PROSITE" id="PS00086">
    <property type="entry name" value="CYTOCHROME_P450"/>
    <property type="match status" value="1"/>
</dbReference>
<dbReference type="SUPFAM" id="SSF48264">
    <property type="entry name" value="Cytochrome P450"/>
    <property type="match status" value="1"/>
</dbReference>
<proteinExistence type="inferred from homology"/>
<keyword evidence="3 5" id="KW-0479">Metal-binding</keyword>
<dbReference type="CDD" id="cd11059">
    <property type="entry name" value="CYP_fungal"/>
    <property type="match status" value="1"/>
</dbReference>
<comment type="similarity">
    <text evidence="2 6">Belongs to the cytochrome P450 family.</text>
</comment>
<sequence length="531" mass="59138">MLAPALLAILVPLLFLTHVLYSYVRNPLRKIPAAHPLAHFTAAWIHSVRWRAIENATLKEAHDRLGPIICLGPEEVSVNCIKGGIREVYAGGFEKGKAGKGGYNWYAFFANYNGVDNMFSTGGNKSHSMRKRMISNVYSKSVVNASPALLAQATTILHDRFLPCLESTVRKDEGVIDIYALLNATTMDIVTGYIFGLEASSNLIDHPDQLKWFLGLYNSRKAYNFWPQEFPEFSGFVEQWLGYRLVPKWVGEANAEIERWTQRMSEGAAAVLAKGDVEPADTPTVYQQLHAQLTKEAKKCDAEKADLAALLASEVLDHLAAGFDTSGITLAFVVHELSLHKHVQVRLQSELQTLSPLLVSSSSSTLPNPKTVDALPFLHAVIWETLRLHSAIPGPQPRFTPPQGCRLGPDEQSYYVPCGVRVSASAGLLHANEDVYEGASEWRPERWLDIESLGEEKRKDMESRWFWAFGSGGRMCVGSHLAVYQMKYIVAALYSNYSTFVIDDTGIEQMDSYTAPPRSEEFLIKLERLSA</sequence>
<comment type="cofactor">
    <cofactor evidence="1 5">
        <name>heme</name>
        <dbReference type="ChEBI" id="CHEBI:30413"/>
    </cofactor>
</comment>
<keyword evidence="6" id="KW-0560">Oxidoreductase</keyword>
<evidence type="ECO:0000256" key="4">
    <source>
        <dbReference type="ARBA" id="ARBA00023004"/>
    </source>
</evidence>
<dbReference type="AlphaFoldDB" id="A0A6A7AB26"/>
<protein>
    <submittedName>
        <fullName evidence="7">Cytochrome P450 monooxygenase-like protein</fullName>
    </submittedName>
</protein>
<dbReference type="Proteomes" id="UP000799424">
    <property type="component" value="Unassembled WGS sequence"/>
</dbReference>
<evidence type="ECO:0000256" key="1">
    <source>
        <dbReference type="ARBA" id="ARBA00001971"/>
    </source>
</evidence>
<reference evidence="7" key="1">
    <citation type="journal article" date="2020" name="Stud. Mycol.">
        <title>101 Dothideomycetes genomes: a test case for predicting lifestyles and emergence of pathogens.</title>
        <authorList>
            <person name="Haridas S."/>
            <person name="Albert R."/>
            <person name="Binder M."/>
            <person name="Bloem J."/>
            <person name="Labutti K."/>
            <person name="Salamov A."/>
            <person name="Andreopoulos B."/>
            <person name="Baker S."/>
            <person name="Barry K."/>
            <person name="Bills G."/>
            <person name="Bluhm B."/>
            <person name="Cannon C."/>
            <person name="Castanera R."/>
            <person name="Culley D."/>
            <person name="Daum C."/>
            <person name="Ezra D."/>
            <person name="Gonzalez J."/>
            <person name="Henrissat B."/>
            <person name="Kuo A."/>
            <person name="Liang C."/>
            <person name="Lipzen A."/>
            <person name="Lutzoni F."/>
            <person name="Magnuson J."/>
            <person name="Mondo S."/>
            <person name="Nolan M."/>
            <person name="Ohm R."/>
            <person name="Pangilinan J."/>
            <person name="Park H.-J."/>
            <person name="Ramirez L."/>
            <person name="Alfaro M."/>
            <person name="Sun H."/>
            <person name="Tritt A."/>
            <person name="Yoshinaga Y."/>
            <person name="Zwiers L.-H."/>
            <person name="Turgeon B."/>
            <person name="Goodwin S."/>
            <person name="Spatafora J."/>
            <person name="Crous P."/>
            <person name="Grigoriev I."/>
        </authorList>
    </citation>
    <scope>NUCLEOTIDE SEQUENCE</scope>
    <source>
        <strain evidence="7">CBS 113818</strain>
    </source>
</reference>
<dbReference type="InterPro" id="IPR036396">
    <property type="entry name" value="Cyt_P450_sf"/>
</dbReference>
<keyword evidence="4 5" id="KW-0408">Iron</keyword>
<name>A0A6A7AB26_9PLEO</name>
<dbReference type="PANTHER" id="PTHR24305">
    <property type="entry name" value="CYTOCHROME P450"/>
    <property type="match status" value="1"/>
</dbReference>
<dbReference type="GO" id="GO:0016705">
    <property type="term" value="F:oxidoreductase activity, acting on paired donors, with incorporation or reduction of molecular oxygen"/>
    <property type="evidence" value="ECO:0007669"/>
    <property type="project" value="InterPro"/>
</dbReference>
<dbReference type="InterPro" id="IPR017972">
    <property type="entry name" value="Cyt_P450_CS"/>
</dbReference>
<organism evidence="7 8">
    <name type="scientific">Ophiobolus disseminans</name>
    <dbReference type="NCBI Taxonomy" id="1469910"/>
    <lineage>
        <taxon>Eukaryota</taxon>
        <taxon>Fungi</taxon>
        <taxon>Dikarya</taxon>
        <taxon>Ascomycota</taxon>
        <taxon>Pezizomycotina</taxon>
        <taxon>Dothideomycetes</taxon>
        <taxon>Pleosporomycetidae</taxon>
        <taxon>Pleosporales</taxon>
        <taxon>Pleosporineae</taxon>
        <taxon>Phaeosphaeriaceae</taxon>
        <taxon>Ophiobolus</taxon>
    </lineage>
</organism>
<dbReference type="InterPro" id="IPR002403">
    <property type="entry name" value="Cyt_P450_E_grp-IV"/>
</dbReference>
<feature type="binding site" description="axial binding residue" evidence="5">
    <location>
        <position position="476"/>
    </location>
    <ligand>
        <name>heme</name>
        <dbReference type="ChEBI" id="CHEBI:30413"/>
    </ligand>
    <ligandPart>
        <name>Fe</name>
        <dbReference type="ChEBI" id="CHEBI:18248"/>
    </ligandPart>
</feature>
<evidence type="ECO:0000313" key="8">
    <source>
        <dbReference type="Proteomes" id="UP000799424"/>
    </source>
</evidence>
<dbReference type="InterPro" id="IPR001128">
    <property type="entry name" value="Cyt_P450"/>
</dbReference>
<evidence type="ECO:0000256" key="6">
    <source>
        <dbReference type="RuleBase" id="RU000461"/>
    </source>
</evidence>
<gene>
    <name evidence="7" type="ORF">CC86DRAFT_315865</name>
</gene>
<dbReference type="GO" id="GO:0020037">
    <property type="term" value="F:heme binding"/>
    <property type="evidence" value="ECO:0007669"/>
    <property type="project" value="InterPro"/>
</dbReference>
<evidence type="ECO:0000256" key="5">
    <source>
        <dbReference type="PIRSR" id="PIRSR602403-1"/>
    </source>
</evidence>
<dbReference type="GO" id="GO:0004497">
    <property type="term" value="F:monooxygenase activity"/>
    <property type="evidence" value="ECO:0007669"/>
    <property type="project" value="UniProtKB-KW"/>
</dbReference>
<dbReference type="PRINTS" id="PR00385">
    <property type="entry name" value="P450"/>
</dbReference>
<dbReference type="Gene3D" id="1.10.630.10">
    <property type="entry name" value="Cytochrome P450"/>
    <property type="match status" value="1"/>
</dbReference>
<accession>A0A6A7AB26</accession>
<evidence type="ECO:0000256" key="2">
    <source>
        <dbReference type="ARBA" id="ARBA00010617"/>
    </source>
</evidence>
<keyword evidence="8" id="KW-1185">Reference proteome</keyword>
<evidence type="ECO:0000313" key="7">
    <source>
        <dbReference type="EMBL" id="KAF2830511.1"/>
    </source>
</evidence>
<keyword evidence="5 6" id="KW-0349">Heme</keyword>
<dbReference type="GO" id="GO:0005506">
    <property type="term" value="F:iron ion binding"/>
    <property type="evidence" value="ECO:0007669"/>
    <property type="project" value="InterPro"/>
</dbReference>
<evidence type="ECO:0000256" key="3">
    <source>
        <dbReference type="ARBA" id="ARBA00022723"/>
    </source>
</evidence>
<keyword evidence="6 7" id="KW-0503">Monooxygenase</keyword>
<dbReference type="EMBL" id="MU006219">
    <property type="protein sequence ID" value="KAF2830511.1"/>
    <property type="molecule type" value="Genomic_DNA"/>
</dbReference>
<dbReference type="PANTHER" id="PTHR24305:SF166">
    <property type="entry name" value="CYTOCHROME P450 12A4, MITOCHONDRIAL-RELATED"/>
    <property type="match status" value="1"/>
</dbReference>